<dbReference type="PANTHER" id="PTHR43004">
    <property type="entry name" value="TRK SYSTEM POTASSIUM UPTAKE PROTEIN"/>
    <property type="match status" value="1"/>
</dbReference>
<dbReference type="PRINTS" id="PR00420">
    <property type="entry name" value="RNGMNOXGNASE"/>
</dbReference>
<evidence type="ECO:0000313" key="6">
    <source>
        <dbReference type="EMBL" id="KAF7320596.1"/>
    </source>
</evidence>
<keyword evidence="4" id="KW-0560">Oxidoreductase</keyword>
<evidence type="ECO:0000256" key="3">
    <source>
        <dbReference type="ARBA" id="ARBA00022827"/>
    </source>
</evidence>
<comment type="cofactor">
    <cofactor evidence="1">
        <name>FAD</name>
        <dbReference type="ChEBI" id="CHEBI:57692"/>
    </cofactor>
</comment>
<name>A0A8H6WKN7_MYCCL</name>
<evidence type="ECO:0000256" key="1">
    <source>
        <dbReference type="ARBA" id="ARBA00001974"/>
    </source>
</evidence>
<dbReference type="EMBL" id="JACAZE010000002">
    <property type="protein sequence ID" value="KAF7320596.1"/>
    <property type="molecule type" value="Genomic_DNA"/>
</dbReference>
<evidence type="ECO:0000313" key="7">
    <source>
        <dbReference type="Proteomes" id="UP000613580"/>
    </source>
</evidence>
<dbReference type="Gene3D" id="3.50.50.60">
    <property type="entry name" value="FAD/NAD(P)-binding domain"/>
    <property type="match status" value="1"/>
</dbReference>
<proteinExistence type="predicted"/>
<dbReference type="GO" id="GO:0016709">
    <property type="term" value="F:oxidoreductase activity, acting on paired donors, with incorporation or reduction of molecular oxygen, NAD(P)H as one donor, and incorporation of one atom of oxygen"/>
    <property type="evidence" value="ECO:0007669"/>
    <property type="project" value="UniProtKB-ARBA"/>
</dbReference>
<dbReference type="InterPro" id="IPR036188">
    <property type="entry name" value="FAD/NAD-bd_sf"/>
</dbReference>
<organism evidence="6 7">
    <name type="scientific">Mycena chlorophos</name>
    <name type="common">Agaric fungus</name>
    <name type="synonym">Agaricus chlorophos</name>
    <dbReference type="NCBI Taxonomy" id="658473"/>
    <lineage>
        <taxon>Eukaryota</taxon>
        <taxon>Fungi</taxon>
        <taxon>Dikarya</taxon>
        <taxon>Basidiomycota</taxon>
        <taxon>Agaricomycotina</taxon>
        <taxon>Agaricomycetes</taxon>
        <taxon>Agaricomycetidae</taxon>
        <taxon>Agaricales</taxon>
        <taxon>Marasmiineae</taxon>
        <taxon>Mycenaceae</taxon>
        <taxon>Mycena</taxon>
    </lineage>
</organism>
<reference evidence="6" key="1">
    <citation type="submission" date="2020-05" db="EMBL/GenBank/DDBJ databases">
        <title>Mycena genomes resolve the evolution of fungal bioluminescence.</title>
        <authorList>
            <person name="Tsai I.J."/>
        </authorList>
    </citation>
    <scope>NUCLEOTIDE SEQUENCE</scope>
    <source>
        <strain evidence="6">110903Hualien_Pintung</strain>
    </source>
</reference>
<keyword evidence="2" id="KW-0285">Flavoprotein</keyword>
<feature type="domain" description="FAD-binding" evidence="5">
    <location>
        <begin position="85"/>
        <end position="260"/>
    </location>
</feature>
<dbReference type="OrthoDB" id="2690153at2759"/>
<dbReference type="InterPro" id="IPR002938">
    <property type="entry name" value="FAD-bd"/>
</dbReference>
<accession>A0A8H6WKN7</accession>
<dbReference type="PANTHER" id="PTHR43004:SF19">
    <property type="entry name" value="BINDING MONOOXYGENASE, PUTATIVE (JCVI)-RELATED"/>
    <property type="match status" value="1"/>
</dbReference>
<sequence>MESMSRKLTWDRVRSAVGMVASAYRVASRFLRRPLSRLGRILFFRPHLHPHPTLFAYLYMDTESDAPALPTPPASSYPPLPTLNTEVLVVGAGPTGLSVALGLAKHGVPFLLVDGAAEGHNASKAVWLQPSALEALERFSSPLADVIVANSVKSPSFPTVDVHGRPIFSLEMRHLADKTKYPYCFLIPQHRVERKIREALGPAHGPHWGKKVIDLREVASDKGVGAKWEAVFESGEVVTAKYIVAADGTRSTIRTLSKMHFNDPITNKPLPGTYGGGPRVDLDQSFVVADVVFEEPIPANTPRDSLQVVLGGGGMLITAPLVPEPGMPNLFRMYLGITGLAPPPPRPDAAFVQEVINRRGPGSHDTTQGPPPKIAKVLDASRYRLVEGLAESYIKQADAGGAFVLLAGDAAHRHGPAGGQGMNVGICDGCELADAIAEHVFLREEKPSAGPFQTYNNNRRSAAKQVIAMVRDMTQAERGEETWVAWAKLKALGLALKVPKVNAMMAYRVSGLGYAKERL</sequence>
<evidence type="ECO:0000256" key="4">
    <source>
        <dbReference type="ARBA" id="ARBA00023002"/>
    </source>
</evidence>
<dbReference type="GO" id="GO:0071949">
    <property type="term" value="F:FAD binding"/>
    <property type="evidence" value="ECO:0007669"/>
    <property type="project" value="InterPro"/>
</dbReference>
<evidence type="ECO:0000259" key="5">
    <source>
        <dbReference type="Pfam" id="PF01494"/>
    </source>
</evidence>
<dbReference type="Gene3D" id="3.30.70.2450">
    <property type="match status" value="1"/>
</dbReference>
<dbReference type="Proteomes" id="UP000613580">
    <property type="component" value="Unassembled WGS sequence"/>
</dbReference>
<dbReference type="InterPro" id="IPR050641">
    <property type="entry name" value="RIFMO-like"/>
</dbReference>
<protein>
    <submittedName>
        <fullName evidence="6">FAD/NAD(P)-binding domain-containing protein</fullName>
    </submittedName>
</protein>
<keyword evidence="3" id="KW-0274">FAD</keyword>
<dbReference type="AlphaFoldDB" id="A0A8H6WKN7"/>
<gene>
    <name evidence="6" type="ORF">HMN09_00144100</name>
</gene>
<dbReference type="SUPFAM" id="SSF51905">
    <property type="entry name" value="FAD/NAD(P)-binding domain"/>
    <property type="match status" value="1"/>
</dbReference>
<dbReference type="Pfam" id="PF01494">
    <property type="entry name" value="FAD_binding_3"/>
    <property type="match status" value="2"/>
</dbReference>
<keyword evidence="7" id="KW-1185">Reference proteome</keyword>
<comment type="caution">
    <text evidence="6">The sequence shown here is derived from an EMBL/GenBank/DDBJ whole genome shotgun (WGS) entry which is preliminary data.</text>
</comment>
<evidence type="ECO:0000256" key="2">
    <source>
        <dbReference type="ARBA" id="ARBA00022630"/>
    </source>
</evidence>
<feature type="domain" description="FAD-binding" evidence="5">
    <location>
        <begin position="404"/>
        <end position="468"/>
    </location>
</feature>